<keyword evidence="4" id="KW-0732">Signal</keyword>
<dbReference type="GO" id="GO:0032934">
    <property type="term" value="F:sterol binding"/>
    <property type="evidence" value="ECO:0007669"/>
    <property type="project" value="InterPro"/>
</dbReference>
<sequence length="148" mass="15921">MLRKIVLLFVSLSLPGVCSIVFKDCGSVSGTIATLDVSGCSTEPCIFYSGTNETLNATFTSNVESKTPTTIVTGIIAGLPVPFPAEKNTCTHQTHCPIEPNQQNVFTITVPVLTSYPHISLLIKGEVRDDSGKDIFCFVFPAQIKPKN</sequence>
<name>A0A8B8EUU0_CRAVI</name>
<comment type="similarity">
    <text evidence="2">Belongs to the NPC2 family.</text>
</comment>
<evidence type="ECO:0000313" key="7">
    <source>
        <dbReference type="RefSeq" id="XP_022343740.1"/>
    </source>
</evidence>
<evidence type="ECO:0000313" key="6">
    <source>
        <dbReference type="Proteomes" id="UP000694844"/>
    </source>
</evidence>
<dbReference type="KEGG" id="cvn:111136883"/>
<gene>
    <name evidence="7" type="primary">LOC111136883</name>
</gene>
<comment type="subcellular location">
    <subcellularLocation>
        <location evidence="1">Secreted</location>
    </subcellularLocation>
</comment>
<proteinExistence type="inferred from homology"/>
<evidence type="ECO:0000256" key="1">
    <source>
        <dbReference type="ARBA" id="ARBA00004613"/>
    </source>
</evidence>
<organism evidence="6 7">
    <name type="scientific">Crassostrea virginica</name>
    <name type="common">Eastern oyster</name>
    <dbReference type="NCBI Taxonomy" id="6565"/>
    <lineage>
        <taxon>Eukaryota</taxon>
        <taxon>Metazoa</taxon>
        <taxon>Spiralia</taxon>
        <taxon>Lophotrochozoa</taxon>
        <taxon>Mollusca</taxon>
        <taxon>Bivalvia</taxon>
        <taxon>Autobranchia</taxon>
        <taxon>Pteriomorphia</taxon>
        <taxon>Ostreida</taxon>
        <taxon>Ostreoidea</taxon>
        <taxon>Ostreidae</taxon>
        <taxon>Crassostrea</taxon>
    </lineage>
</organism>
<dbReference type="PANTHER" id="PTHR11306">
    <property type="entry name" value="NIEMANN PICK TYPE C2 PROTEIN NPC2-RELATED"/>
    <property type="match status" value="1"/>
</dbReference>
<dbReference type="FunFam" id="2.60.40.770:FF:000001">
    <property type="entry name" value="NPC intracellular cholesterol transporter 2"/>
    <property type="match status" value="1"/>
</dbReference>
<feature type="chain" id="PRO_5034222035" evidence="4">
    <location>
        <begin position="20"/>
        <end position="148"/>
    </location>
</feature>
<dbReference type="GO" id="GO:0005576">
    <property type="term" value="C:extracellular region"/>
    <property type="evidence" value="ECO:0007669"/>
    <property type="project" value="UniProtKB-SubCell"/>
</dbReference>
<dbReference type="SMART" id="SM00737">
    <property type="entry name" value="ML"/>
    <property type="match status" value="1"/>
</dbReference>
<dbReference type="InterPro" id="IPR039670">
    <property type="entry name" value="NPC2-like"/>
</dbReference>
<feature type="domain" description="MD-2-related lipid-recognition" evidence="5">
    <location>
        <begin position="22"/>
        <end position="142"/>
    </location>
</feature>
<dbReference type="OrthoDB" id="6489092at2759"/>
<dbReference type="SUPFAM" id="SSF81296">
    <property type="entry name" value="E set domains"/>
    <property type="match status" value="1"/>
</dbReference>
<evidence type="ECO:0000256" key="4">
    <source>
        <dbReference type="SAM" id="SignalP"/>
    </source>
</evidence>
<dbReference type="InterPro" id="IPR003172">
    <property type="entry name" value="ML_dom"/>
</dbReference>
<keyword evidence="3" id="KW-0964">Secreted</keyword>
<dbReference type="InterPro" id="IPR014756">
    <property type="entry name" value="Ig_E-set"/>
</dbReference>
<evidence type="ECO:0000259" key="5">
    <source>
        <dbReference type="SMART" id="SM00737"/>
    </source>
</evidence>
<dbReference type="GO" id="GO:0015918">
    <property type="term" value="P:sterol transport"/>
    <property type="evidence" value="ECO:0007669"/>
    <property type="project" value="InterPro"/>
</dbReference>
<accession>A0A8B8EUU0</accession>
<dbReference type="Pfam" id="PF02221">
    <property type="entry name" value="E1_DerP2_DerF2"/>
    <property type="match status" value="1"/>
</dbReference>
<evidence type="ECO:0000256" key="2">
    <source>
        <dbReference type="ARBA" id="ARBA00006370"/>
    </source>
</evidence>
<reference evidence="7" key="1">
    <citation type="submission" date="2025-08" db="UniProtKB">
        <authorList>
            <consortium name="RefSeq"/>
        </authorList>
    </citation>
    <scope>IDENTIFICATION</scope>
    <source>
        <tissue evidence="7">Whole sample</tissue>
    </source>
</reference>
<dbReference type="Gene3D" id="2.60.40.770">
    <property type="match status" value="1"/>
</dbReference>
<dbReference type="Proteomes" id="UP000694844">
    <property type="component" value="Chromosome 5"/>
</dbReference>
<protein>
    <submittedName>
        <fullName evidence="7">Epididymal secretory protein E1-like</fullName>
    </submittedName>
</protein>
<feature type="signal peptide" evidence="4">
    <location>
        <begin position="1"/>
        <end position="19"/>
    </location>
</feature>
<dbReference type="GeneID" id="111136883"/>
<dbReference type="RefSeq" id="XP_022343740.1">
    <property type="nucleotide sequence ID" value="XM_022488032.1"/>
</dbReference>
<keyword evidence="6" id="KW-1185">Reference proteome</keyword>
<dbReference type="PANTHER" id="PTHR11306:SF68">
    <property type="entry name" value="NPC INTRACELLULAR CHOLESTEROL TRANSPORTER 2"/>
    <property type="match status" value="1"/>
</dbReference>
<evidence type="ECO:0000256" key="3">
    <source>
        <dbReference type="ARBA" id="ARBA00022525"/>
    </source>
</evidence>
<dbReference type="AlphaFoldDB" id="A0A8B8EUU0"/>